<keyword evidence="7 11" id="KW-0418">Kinase</keyword>
<dbReference type="GO" id="GO:0005524">
    <property type="term" value="F:ATP binding"/>
    <property type="evidence" value="ECO:0007669"/>
    <property type="project" value="UniProtKB-UniRule"/>
</dbReference>
<evidence type="ECO:0000256" key="7">
    <source>
        <dbReference type="ARBA" id="ARBA00022777"/>
    </source>
</evidence>
<dbReference type="HAMAP" id="MF_00328">
    <property type="entry name" value="Guanylate_kinase"/>
    <property type="match status" value="1"/>
</dbReference>
<keyword evidence="6 11" id="KW-0547">Nucleotide-binding</keyword>
<evidence type="ECO:0000313" key="14">
    <source>
        <dbReference type="Proteomes" id="UP000681343"/>
    </source>
</evidence>
<keyword evidence="5 11" id="KW-0808">Transferase</keyword>
<dbReference type="RefSeq" id="WP_212819050.1">
    <property type="nucleotide sequence ID" value="NZ_AP023415.1"/>
</dbReference>
<evidence type="ECO:0000256" key="10">
    <source>
        <dbReference type="ARBA" id="ARBA00048594"/>
    </source>
</evidence>
<dbReference type="CDD" id="cd00071">
    <property type="entry name" value="GMPK"/>
    <property type="match status" value="1"/>
</dbReference>
<dbReference type="Gene3D" id="3.40.50.300">
    <property type="entry name" value="P-loop containing nucleotide triphosphate hydrolases"/>
    <property type="match status" value="1"/>
</dbReference>
<protein>
    <recommendedName>
        <fullName evidence="4 11">Guanylate kinase</fullName>
        <ecNumber evidence="3 11">2.7.4.8</ecNumber>
    </recommendedName>
    <alternativeName>
        <fullName evidence="9 11">GMP kinase</fullName>
    </alternativeName>
</protein>
<dbReference type="Pfam" id="PF00625">
    <property type="entry name" value="Guanylate_kin"/>
    <property type="match status" value="1"/>
</dbReference>
<dbReference type="GO" id="GO:0004385">
    <property type="term" value="F:GMP kinase activity"/>
    <property type="evidence" value="ECO:0007669"/>
    <property type="project" value="UniProtKB-UniRule"/>
</dbReference>
<dbReference type="InterPro" id="IPR020590">
    <property type="entry name" value="Guanylate_kinase_CS"/>
</dbReference>
<evidence type="ECO:0000256" key="6">
    <source>
        <dbReference type="ARBA" id="ARBA00022741"/>
    </source>
</evidence>
<dbReference type="EMBL" id="AP023415">
    <property type="protein sequence ID" value="BCK78346.1"/>
    <property type="molecule type" value="Genomic_DNA"/>
</dbReference>
<keyword evidence="8 11" id="KW-0067">ATP-binding</keyword>
<dbReference type="FunFam" id="3.30.63.10:FF:000002">
    <property type="entry name" value="Guanylate kinase 1"/>
    <property type="match status" value="1"/>
</dbReference>
<dbReference type="GO" id="GO:0005829">
    <property type="term" value="C:cytosol"/>
    <property type="evidence" value="ECO:0007669"/>
    <property type="project" value="TreeGrafter"/>
</dbReference>
<dbReference type="SMART" id="SM00072">
    <property type="entry name" value="GuKc"/>
    <property type="match status" value="1"/>
</dbReference>
<name>A0A810PXC2_9FIRM</name>
<evidence type="ECO:0000313" key="13">
    <source>
        <dbReference type="EMBL" id="BCK78346.1"/>
    </source>
</evidence>
<evidence type="ECO:0000256" key="8">
    <source>
        <dbReference type="ARBA" id="ARBA00022840"/>
    </source>
</evidence>
<dbReference type="PANTHER" id="PTHR23117">
    <property type="entry name" value="GUANYLATE KINASE-RELATED"/>
    <property type="match status" value="1"/>
</dbReference>
<dbReference type="EC" id="2.7.4.8" evidence="3 11"/>
<dbReference type="InterPro" id="IPR027417">
    <property type="entry name" value="P-loop_NTPase"/>
</dbReference>
<evidence type="ECO:0000256" key="9">
    <source>
        <dbReference type="ARBA" id="ARBA00030128"/>
    </source>
</evidence>
<dbReference type="Gene3D" id="3.30.63.10">
    <property type="entry name" value="Guanylate Kinase phosphate binding domain"/>
    <property type="match status" value="1"/>
</dbReference>
<gene>
    <name evidence="11" type="primary">gmk</name>
    <name evidence="13" type="ORF">MM35RIKEN_05380</name>
</gene>
<comment type="subcellular location">
    <subcellularLocation>
        <location evidence="11">Cytoplasm</location>
    </subcellularLocation>
</comment>
<dbReference type="InterPro" id="IPR017665">
    <property type="entry name" value="Guanylate_kinase"/>
</dbReference>
<reference evidence="13" key="1">
    <citation type="submission" date="2020-09" db="EMBL/GenBank/DDBJ databases">
        <title>New species isolated from human feces.</title>
        <authorList>
            <person name="Kitahara M."/>
            <person name="Shigeno Y."/>
            <person name="Shime M."/>
            <person name="Matsumoto Y."/>
            <person name="Nakamura S."/>
            <person name="Motooka D."/>
            <person name="Fukuoka S."/>
            <person name="Nishikawa H."/>
            <person name="Benno Y."/>
        </authorList>
    </citation>
    <scope>NUCLEOTIDE SEQUENCE</scope>
    <source>
        <strain evidence="13">MM35</strain>
    </source>
</reference>
<keyword evidence="14" id="KW-1185">Reference proteome</keyword>
<dbReference type="InterPro" id="IPR008145">
    <property type="entry name" value="GK/Ca_channel_bsu"/>
</dbReference>
<sequence length="198" mass="22459">MIKGKTFIISGPSGVGKSTVLNALLREYPDLYFSVSATTRAPRENELDGVHYHFIAPEDFHKMIEEEAFLEYAEYVGNFYGTPKKYVDAAMDEGRDVILDIEIQGAQQVCAKRPETVRIFIAPPSWSELERRLTERGTDDADKVQKRLLRAKVELKMADAYDYFVINDTVDSAVEQLKAILLAEHCKSPQRIAKLLVE</sequence>
<evidence type="ECO:0000256" key="11">
    <source>
        <dbReference type="HAMAP-Rule" id="MF_00328"/>
    </source>
</evidence>
<comment type="function">
    <text evidence="1 11">Essential for recycling GMP and indirectly, cGMP.</text>
</comment>
<dbReference type="Proteomes" id="UP000681343">
    <property type="component" value="Chromosome"/>
</dbReference>
<evidence type="ECO:0000259" key="12">
    <source>
        <dbReference type="PROSITE" id="PS50052"/>
    </source>
</evidence>
<organism evidence="13 14">
    <name type="scientific">Vescimonas fastidiosa</name>
    <dbReference type="NCBI Taxonomy" id="2714353"/>
    <lineage>
        <taxon>Bacteria</taxon>
        <taxon>Bacillati</taxon>
        <taxon>Bacillota</taxon>
        <taxon>Clostridia</taxon>
        <taxon>Eubacteriales</taxon>
        <taxon>Oscillospiraceae</taxon>
        <taxon>Vescimonas</taxon>
    </lineage>
</organism>
<evidence type="ECO:0000256" key="3">
    <source>
        <dbReference type="ARBA" id="ARBA00012961"/>
    </source>
</evidence>
<evidence type="ECO:0000256" key="1">
    <source>
        <dbReference type="ARBA" id="ARBA00003531"/>
    </source>
</evidence>
<dbReference type="InterPro" id="IPR008144">
    <property type="entry name" value="Guanylate_kin-like_dom"/>
</dbReference>
<evidence type="ECO:0000256" key="2">
    <source>
        <dbReference type="ARBA" id="ARBA00005790"/>
    </source>
</evidence>
<dbReference type="PANTHER" id="PTHR23117:SF13">
    <property type="entry name" value="GUANYLATE KINASE"/>
    <property type="match status" value="1"/>
</dbReference>
<feature type="domain" description="Guanylate kinase-like" evidence="12">
    <location>
        <begin position="4"/>
        <end position="182"/>
    </location>
</feature>
<evidence type="ECO:0000256" key="4">
    <source>
        <dbReference type="ARBA" id="ARBA00016296"/>
    </source>
</evidence>
<accession>A0A810PXC2</accession>
<dbReference type="SUPFAM" id="SSF52540">
    <property type="entry name" value="P-loop containing nucleoside triphosphate hydrolases"/>
    <property type="match status" value="1"/>
</dbReference>
<evidence type="ECO:0000256" key="5">
    <source>
        <dbReference type="ARBA" id="ARBA00022679"/>
    </source>
</evidence>
<dbReference type="NCBIfam" id="TIGR03263">
    <property type="entry name" value="guanyl_kin"/>
    <property type="match status" value="1"/>
</dbReference>
<dbReference type="AlphaFoldDB" id="A0A810PXC2"/>
<keyword evidence="11" id="KW-0963">Cytoplasm</keyword>
<feature type="binding site" evidence="11">
    <location>
        <begin position="11"/>
        <end position="18"/>
    </location>
    <ligand>
        <name>ATP</name>
        <dbReference type="ChEBI" id="CHEBI:30616"/>
    </ligand>
</feature>
<comment type="similarity">
    <text evidence="2 11">Belongs to the guanylate kinase family.</text>
</comment>
<dbReference type="KEGG" id="vfa:MM35RIKEN_05380"/>
<comment type="catalytic activity">
    <reaction evidence="10 11">
        <text>GMP + ATP = GDP + ADP</text>
        <dbReference type="Rhea" id="RHEA:20780"/>
        <dbReference type="ChEBI" id="CHEBI:30616"/>
        <dbReference type="ChEBI" id="CHEBI:58115"/>
        <dbReference type="ChEBI" id="CHEBI:58189"/>
        <dbReference type="ChEBI" id="CHEBI:456216"/>
        <dbReference type="EC" id="2.7.4.8"/>
    </reaction>
</comment>
<proteinExistence type="inferred from homology"/>
<dbReference type="PROSITE" id="PS50052">
    <property type="entry name" value="GUANYLATE_KINASE_2"/>
    <property type="match status" value="1"/>
</dbReference>
<dbReference type="PROSITE" id="PS00856">
    <property type="entry name" value="GUANYLATE_KINASE_1"/>
    <property type="match status" value="1"/>
</dbReference>